<keyword evidence="4" id="KW-1185">Reference proteome</keyword>
<dbReference type="InterPro" id="IPR011320">
    <property type="entry name" value="RNase_H1_N"/>
</dbReference>
<dbReference type="Proteomes" id="UP001152747">
    <property type="component" value="Unassembled WGS sequence"/>
</dbReference>
<dbReference type="InterPro" id="IPR009027">
    <property type="entry name" value="Ribosomal_bL9/RNase_H1_N"/>
</dbReference>
<feature type="domain" description="Ribonuclease H1 N-terminal" evidence="2">
    <location>
        <begin position="4"/>
        <end position="44"/>
    </location>
</feature>
<dbReference type="InterPro" id="IPR037056">
    <property type="entry name" value="RNase_H1_N_sf"/>
</dbReference>
<sequence>MKQFHAVWNGRENGIFDWPTADEKTSHFPHKGHAGYNTAEKALNAIKNFEAELAKKEIHEYFLISEDSKENAKKKYASFDEMIRNLEEELFDFSKLRYVRVERRVKKDEDFEHC</sequence>
<evidence type="ECO:0000313" key="3">
    <source>
        <dbReference type="EMBL" id="CAI5443883.1"/>
    </source>
</evidence>
<dbReference type="Gene3D" id="3.40.970.10">
    <property type="entry name" value="Ribonuclease H1, N-terminal domain"/>
    <property type="match status" value="1"/>
</dbReference>
<proteinExistence type="predicted"/>
<name>A0A9P1IFG0_9PELO</name>
<comment type="caution">
    <text evidence="3">The sequence shown here is derived from an EMBL/GenBank/DDBJ whole genome shotgun (WGS) entry which is preliminary data.</text>
</comment>
<dbReference type="AlphaFoldDB" id="A0A9P1IFG0"/>
<protein>
    <recommendedName>
        <fullName evidence="2">Ribonuclease H1 N-terminal domain-containing protein</fullName>
    </recommendedName>
</protein>
<feature type="coiled-coil region" evidence="1">
    <location>
        <begin position="39"/>
        <end position="89"/>
    </location>
</feature>
<dbReference type="SUPFAM" id="SSF55658">
    <property type="entry name" value="L9 N-domain-like"/>
    <property type="match status" value="1"/>
</dbReference>
<dbReference type="EMBL" id="CANHGI010000002">
    <property type="protein sequence ID" value="CAI5443883.1"/>
    <property type="molecule type" value="Genomic_DNA"/>
</dbReference>
<organism evidence="3 4">
    <name type="scientific">Caenorhabditis angaria</name>
    <dbReference type="NCBI Taxonomy" id="860376"/>
    <lineage>
        <taxon>Eukaryota</taxon>
        <taxon>Metazoa</taxon>
        <taxon>Ecdysozoa</taxon>
        <taxon>Nematoda</taxon>
        <taxon>Chromadorea</taxon>
        <taxon>Rhabditida</taxon>
        <taxon>Rhabditina</taxon>
        <taxon>Rhabditomorpha</taxon>
        <taxon>Rhabditoidea</taxon>
        <taxon>Rhabditidae</taxon>
        <taxon>Peloderinae</taxon>
        <taxon>Caenorhabditis</taxon>
    </lineage>
</organism>
<evidence type="ECO:0000256" key="1">
    <source>
        <dbReference type="SAM" id="Coils"/>
    </source>
</evidence>
<evidence type="ECO:0000259" key="2">
    <source>
        <dbReference type="Pfam" id="PF01693"/>
    </source>
</evidence>
<dbReference type="Pfam" id="PF01693">
    <property type="entry name" value="Cauli_VI"/>
    <property type="match status" value="1"/>
</dbReference>
<reference evidence="3" key="1">
    <citation type="submission" date="2022-11" db="EMBL/GenBank/DDBJ databases">
        <authorList>
            <person name="Kikuchi T."/>
        </authorList>
    </citation>
    <scope>NUCLEOTIDE SEQUENCE</scope>
    <source>
        <strain evidence="3">PS1010</strain>
    </source>
</reference>
<keyword evidence="1" id="KW-0175">Coiled coil</keyword>
<evidence type="ECO:0000313" key="4">
    <source>
        <dbReference type="Proteomes" id="UP001152747"/>
    </source>
</evidence>
<gene>
    <name evidence="3" type="ORF">CAMP_LOCUS6520</name>
</gene>
<accession>A0A9P1IFG0</accession>